<name>A0A7S2WDN0_9STRA</name>
<protein>
    <submittedName>
        <fullName evidence="3">Uncharacterized protein</fullName>
    </submittedName>
</protein>
<accession>A0A7S2WDN0</accession>
<feature type="coiled-coil region" evidence="1">
    <location>
        <begin position="326"/>
        <end position="353"/>
    </location>
</feature>
<feature type="region of interest" description="Disordered" evidence="2">
    <location>
        <begin position="221"/>
        <end position="242"/>
    </location>
</feature>
<evidence type="ECO:0000256" key="1">
    <source>
        <dbReference type="SAM" id="Coils"/>
    </source>
</evidence>
<feature type="compositionally biased region" description="Basic and acidic residues" evidence="2">
    <location>
        <begin position="227"/>
        <end position="242"/>
    </location>
</feature>
<evidence type="ECO:0000256" key="2">
    <source>
        <dbReference type="SAM" id="MobiDB-lite"/>
    </source>
</evidence>
<organism evidence="3">
    <name type="scientific">Eucampia antarctica</name>
    <dbReference type="NCBI Taxonomy" id="49252"/>
    <lineage>
        <taxon>Eukaryota</taxon>
        <taxon>Sar</taxon>
        <taxon>Stramenopiles</taxon>
        <taxon>Ochrophyta</taxon>
        <taxon>Bacillariophyta</taxon>
        <taxon>Mediophyceae</taxon>
        <taxon>Biddulphiophycidae</taxon>
        <taxon>Hemiaulales</taxon>
        <taxon>Hemiaulaceae</taxon>
        <taxon>Eucampia</taxon>
    </lineage>
</organism>
<dbReference type="AlphaFoldDB" id="A0A7S2WDN0"/>
<sequence>MSISKRKPASTPRLAVVPASLLKNIRGIAALKCYDFILEDNSLTTQMRQEKIFNFYHGNTEQNVLSQIDLLLKADGDYARLYDEEVKIITDTGATVRNNVLKDRFIGLSTQRFTANVQITRDNLVSPTRNKPEEKASARYIIDLAKLCIKNIKKASVTADEWLNEGELPSGQTWDDLYSHILESHQASRDGCFTGFMGFVCLTKYNSGGENNLASIAIDDTENDCSDNGRDESRKRAKTSKDDLRSIDATDKVYPLKARGLSIEQMMGVVELAQLEDHAWKDDIQSTILNLNNNRNALLMERSQSIDLAKCICPVFDDKNEFWNNVMKLSTDINNVKTQIDKTEENRNSLLSVKSENSSVVTNFITRLEVEKKNCEFKAL</sequence>
<dbReference type="EMBL" id="HBHI01019378">
    <property type="protein sequence ID" value="CAD9681984.1"/>
    <property type="molecule type" value="Transcribed_RNA"/>
</dbReference>
<keyword evidence="1" id="KW-0175">Coiled coil</keyword>
<reference evidence="3" key="1">
    <citation type="submission" date="2021-01" db="EMBL/GenBank/DDBJ databases">
        <authorList>
            <person name="Corre E."/>
            <person name="Pelletier E."/>
            <person name="Niang G."/>
            <person name="Scheremetjew M."/>
            <person name="Finn R."/>
            <person name="Kale V."/>
            <person name="Holt S."/>
            <person name="Cochrane G."/>
            <person name="Meng A."/>
            <person name="Brown T."/>
            <person name="Cohen L."/>
        </authorList>
    </citation>
    <scope>NUCLEOTIDE SEQUENCE</scope>
    <source>
        <strain evidence="3">CCMP1452</strain>
    </source>
</reference>
<evidence type="ECO:0000313" key="3">
    <source>
        <dbReference type="EMBL" id="CAD9681984.1"/>
    </source>
</evidence>
<proteinExistence type="predicted"/>
<gene>
    <name evidence="3" type="ORF">EANT1437_LOCUS9934</name>
</gene>